<feature type="transmembrane region" description="Helical" evidence="11">
    <location>
        <begin position="461"/>
        <end position="494"/>
    </location>
</feature>
<evidence type="ECO:0000256" key="3">
    <source>
        <dbReference type="ARBA" id="ARBA00022679"/>
    </source>
</evidence>
<dbReference type="InterPro" id="IPR031127">
    <property type="entry name" value="E3_UB_ligase_RBR"/>
</dbReference>
<dbReference type="Pfam" id="PF01485">
    <property type="entry name" value="IBR"/>
    <property type="match status" value="1"/>
</dbReference>
<evidence type="ECO:0000256" key="5">
    <source>
        <dbReference type="ARBA" id="ARBA00022737"/>
    </source>
</evidence>
<accession>W6UGZ9</accession>
<name>W6UGZ9_ECHGR</name>
<feature type="transmembrane region" description="Helical" evidence="11">
    <location>
        <begin position="515"/>
        <end position="543"/>
    </location>
</feature>
<dbReference type="GO" id="GO:0061630">
    <property type="term" value="F:ubiquitin protein ligase activity"/>
    <property type="evidence" value="ECO:0007669"/>
    <property type="project" value="UniProtKB-EC"/>
</dbReference>
<sequence>MEVINNLLAGNQRKPRTDTSVISSSSGSIRYKWPHRRRRTKVQKSAEVESVPAAAAAISEVGSDTASVVLYPGLLRVPADDSCVVCANDVDSLYALQKCGHRACLDCWRAFVASQVSSFAMAHITCIACNCRLSRALTLQLLRPPHQSHSETSFTQNAYVAFSAGQQASAAKLYQRYEDFLLHQYLIHDKRTRWCPRGCGYAVLASHKFRACPRIECSNSDCPNAAFCYKCRGPWSTDGCDHICHKPNTAASTSVGGGTEGTNNLIDNHRSLLSRLQQLFRLSGAVAAPMDAAVVVTVAGGGAQPKTEADTSGDSKEGSGSQVRRLSERRFSTPAIPVQAADAIGVNTDDEDDNGPVDQDILEAEEKTNPYLKYYRSDVDISKVELELPDNLNGQVKACPRCKTLLLKLDDGSCNHMSCFICGCEFCWLCLREVRDTHFLSPTGCTFWGRKRWPFRRRICAMLLAAFGTPFILAIVTALAMPGIAIGFPAYLVYKVGQNVKGRKWKRLLLKTLSFFGGLLVSPIIAGLVALFGIPLVLIYVYIFMPITLFSELKVRLSTDSTNAPDVDPEVGFKINWDRVGESASTSSSTVTASVDTSAPDDSPKTTKASKHAQARSTKSLEVLHERAAEFDP</sequence>
<dbReference type="Gene3D" id="3.30.40.10">
    <property type="entry name" value="Zinc/RING finger domain, C3HC4 (zinc finger)"/>
    <property type="match status" value="1"/>
</dbReference>
<dbReference type="OMA" id="RRRICAM"/>
<protein>
    <recommendedName>
        <fullName evidence="2">RBR-type E3 ubiquitin transferase</fullName>
        <ecNumber evidence="2">2.3.2.31</ecNumber>
    </recommendedName>
</protein>
<keyword evidence="11" id="KW-0812">Transmembrane</keyword>
<dbReference type="PROSITE" id="PS51873">
    <property type="entry name" value="TRIAD"/>
    <property type="match status" value="1"/>
</dbReference>
<dbReference type="EC" id="2.3.2.31" evidence="2"/>
<dbReference type="CTD" id="36339989"/>
<dbReference type="GO" id="GO:0008270">
    <property type="term" value="F:zinc ion binding"/>
    <property type="evidence" value="ECO:0007669"/>
    <property type="project" value="UniProtKB-KW"/>
</dbReference>
<comment type="catalytic activity">
    <reaction evidence="1">
        <text>[E2 ubiquitin-conjugating enzyme]-S-ubiquitinyl-L-cysteine + [acceptor protein]-L-lysine = [E2 ubiquitin-conjugating enzyme]-L-cysteine + [acceptor protein]-N(6)-ubiquitinyl-L-lysine.</text>
        <dbReference type="EC" id="2.3.2.31"/>
    </reaction>
</comment>
<feature type="compositionally biased region" description="Low complexity" evidence="10">
    <location>
        <begin position="584"/>
        <end position="598"/>
    </location>
</feature>
<keyword evidence="11" id="KW-1133">Transmembrane helix</keyword>
<evidence type="ECO:0000256" key="6">
    <source>
        <dbReference type="ARBA" id="ARBA00022771"/>
    </source>
</evidence>
<evidence type="ECO:0000256" key="8">
    <source>
        <dbReference type="ARBA" id="ARBA00022833"/>
    </source>
</evidence>
<feature type="compositionally biased region" description="Basic and acidic residues" evidence="10">
    <location>
        <begin position="307"/>
        <end position="317"/>
    </location>
</feature>
<feature type="domain" description="RING-type" evidence="13">
    <location>
        <begin position="79"/>
        <end position="449"/>
    </location>
</feature>
<dbReference type="SMART" id="SM00647">
    <property type="entry name" value="IBR"/>
    <property type="match status" value="2"/>
</dbReference>
<evidence type="ECO:0000259" key="12">
    <source>
        <dbReference type="PROSITE" id="PS50089"/>
    </source>
</evidence>
<feature type="domain" description="RING-type" evidence="12">
    <location>
        <begin position="83"/>
        <end position="130"/>
    </location>
</feature>
<dbReference type="InterPro" id="IPR013083">
    <property type="entry name" value="Znf_RING/FYVE/PHD"/>
</dbReference>
<feature type="compositionally biased region" description="Basic and acidic residues" evidence="10">
    <location>
        <begin position="622"/>
        <end position="633"/>
    </location>
</feature>
<keyword evidence="5" id="KW-0677">Repeat</keyword>
<keyword evidence="7" id="KW-0833">Ubl conjugation pathway</keyword>
<dbReference type="OrthoDB" id="1431934at2759"/>
<organism evidence="14 15">
    <name type="scientific">Echinococcus granulosus</name>
    <name type="common">Hydatid tapeworm</name>
    <dbReference type="NCBI Taxonomy" id="6210"/>
    <lineage>
        <taxon>Eukaryota</taxon>
        <taxon>Metazoa</taxon>
        <taxon>Spiralia</taxon>
        <taxon>Lophotrochozoa</taxon>
        <taxon>Platyhelminthes</taxon>
        <taxon>Cestoda</taxon>
        <taxon>Eucestoda</taxon>
        <taxon>Cyclophyllidea</taxon>
        <taxon>Taeniidae</taxon>
        <taxon>Echinococcus</taxon>
        <taxon>Echinococcus granulosus group</taxon>
    </lineage>
</organism>
<feature type="region of interest" description="Disordered" evidence="10">
    <location>
        <begin position="303"/>
        <end position="329"/>
    </location>
</feature>
<keyword evidence="8" id="KW-0862">Zinc</keyword>
<evidence type="ECO:0000256" key="2">
    <source>
        <dbReference type="ARBA" id="ARBA00012251"/>
    </source>
</evidence>
<dbReference type="InterPro" id="IPR001841">
    <property type="entry name" value="Znf_RING"/>
</dbReference>
<keyword evidence="4" id="KW-0479">Metal-binding</keyword>
<comment type="caution">
    <text evidence="14">The sequence shown here is derived from an EMBL/GenBank/DDBJ whole genome shotgun (WGS) entry which is preliminary data.</text>
</comment>
<dbReference type="EMBL" id="APAU02000026">
    <property type="protein sequence ID" value="EUB60835.1"/>
    <property type="molecule type" value="Genomic_DNA"/>
</dbReference>
<dbReference type="KEGG" id="egl:EGR_04274"/>
<dbReference type="SUPFAM" id="SSF57850">
    <property type="entry name" value="RING/U-box"/>
    <property type="match status" value="3"/>
</dbReference>
<evidence type="ECO:0000259" key="13">
    <source>
        <dbReference type="PROSITE" id="PS51873"/>
    </source>
</evidence>
<dbReference type="InterPro" id="IPR002867">
    <property type="entry name" value="IBR_dom"/>
</dbReference>
<evidence type="ECO:0000256" key="1">
    <source>
        <dbReference type="ARBA" id="ARBA00001798"/>
    </source>
</evidence>
<evidence type="ECO:0000313" key="15">
    <source>
        <dbReference type="Proteomes" id="UP000019149"/>
    </source>
</evidence>
<keyword evidence="3" id="KW-0808">Transferase</keyword>
<keyword evidence="6 9" id="KW-0863">Zinc-finger</keyword>
<gene>
    <name evidence="14" type="ORF">EGR_04274</name>
</gene>
<feature type="region of interest" description="Disordered" evidence="10">
    <location>
        <begin position="584"/>
        <end position="633"/>
    </location>
</feature>
<evidence type="ECO:0000256" key="9">
    <source>
        <dbReference type="PROSITE-ProRule" id="PRU00175"/>
    </source>
</evidence>
<dbReference type="GeneID" id="36339989"/>
<dbReference type="STRING" id="6210.W6UGZ9"/>
<dbReference type="InterPro" id="IPR044066">
    <property type="entry name" value="TRIAD_supradom"/>
</dbReference>
<evidence type="ECO:0000313" key="14">
    <source>
        <dbReference type="EMBL" id="EUB60835.1"/>
    </source>
</evidence>
<dbReference type="GO" id="GO:0016567">
    <property type="term" value="P:protein ubiquitination"/>
    <property type="evidence" value="ECO:0007669"/>
    <property type="project" value="InterPro"/>
</dbReference>
<keyword evidence="15" id="KW-1185">Reference proteome</keyword>
<reference evidence="14 15" key="1">
    <citation type="journal article" date="2013" name="Nat. Genet.">
        <title>The genome of the hydatid tapeworm Echinococcus granulosus.</title>
        <authorList>
            <person name="Zheng H."/>
            <person name="Zhang W."/>
            <person name="Zhang L."/>
            <person name="Zhang Z."/>
            <person name="Li J."/>
            <person name="Lu G."/>
            <person name="Zhu Y."/>
            <person name="Wang Y."/>
            <person name="Huang Y."/>
            <person name="Liu J."/>
            <person name="Kang H."/>
            <person name="Chen J."/>
            <person name="Wang L."/>
            <person name="Chen A."/>
            <person name="Yu S."/>
            <person name="Gao Z."/>
            <person name="Jin L."/>
            <person name="Gu W."/>
            <person name="Wang Z."/>
            <person name="Zhao L."/>
            <person name="Shi B."/>
            <person name="Wen H."/>
            <person name="Lin R."/>
            <person name="Jones M.K."/>
            <person name="Brejova B."/>
            <person name="Vinar T."/>
            <person name="Zhao G."/>
            <person name="McManus D.P."/>
            <person name="Chen Z."/>
            <person name="Zhou Y."/>
            <person name="Wang S."/>
        </authorList>
    </citation>
    <scope>NUCLEOTIDE SEQUENCE [LARGE SCALE GENOMIC DNA]</scope>
</reference>
<dbReference type="Proteomes" id="UP000019149">
    <property type="component" value="Unassembled WGS sequence"/>
</dbReference>
<dbReference type="PROSITE" id="PS50089">
    <property type="entry name" value="ZF_RING_2"/>
    <property type="match status" value="1"/>
</dbReference>
<evidence type="ECO:0000256" key="4">
    <source>
        <dbReference type="ARBA" id="ARBA00022723"/>
    </source>
</evidence>
<evidence type="ECO:0000256" key="11">
    <source>
        <dbReference type="SAM" id="Phobius"/>
    </source>
</evidence>
<evidence type="ECO:0000256" key="7">
    <source>
        <dbReference type="ARBA" id="ARBA00022786"/>
    </source>
</evidence>
<dbReference type="CDD" id="cd20355">
    <property type="entry name" value="Rcat_RBR_RNF19"/>
    <property type="match status" value="1"/>
</dbReference>
<proteinExistence type="predicted"/>
<dbReference type="RefSeq" id="XP_024352031.1">
    <property type="nucleotide sequence ID" value="XM_024493523.1"/>
</dbReference>
<dbReference type="PANTHER" id="PTHR11685">
    <property type="entry name" value="RBR FAMILY RING FINGER AND IBR DOMAIN-CONTAINING"/>
    <property type="match status" value="1"/>
</dbReference>
<dbReference type="AlphaFoldDB" id="W6UGZ9"/>
<dbReference type="Gene3D" id="1.20.120.1750">
    <property type="match status" value="1"/>
</dbReference>
<keyword evidence="11" id="KW-0472">Membrane</keyword>
<evidence type="ECO:0000256" key="10">
    <source>
        <dbReference type="SAM" id="MobiDB-lite"/>
    </source>
</evidence>